<dbReference type="Proteomes" id="UP001168877">
    <property type="component" value="Unassembled WGS sequence"/>
</dbReference>
<dbReference type="Pfam" id="PF22936">
    <property type="entry name" value="Pol_BBD"/>
    <property type="match status" value="1"/>
</dbReference>
<dbReference type="GO" id="GO:0008270">
    <property type="term" value="F:zinc ion binding"/>
    <property type="evidence" value="ECO:0007669"/>
    <property type="project" value="UniProtKB-KW"/>
</dbReference>
<dbReference type="EMBL" id="JAUESC010000003">
    <property type="protein sequence ID" value="KAK0599088.1"/>
    <property type="molecule type" value="Genomic_DNA"/>
</dbReference>
<dbReference type="PROSITE" id="PS50158">
    <property type="entry name" value="ZF_CCHC"/>
    <property type="match status" value="1"/>
</dbReference>
<protein>
    <recommendedName>
        <fullName evidence="8">CCHC-type domain-containing protein</fullName>
    </recommendedName>
</protein>
<dbReference type="GO" id="GO:0007005">
    <property type="term" value="P:mitochondrion organization"/>
    <property type="evidence" value="ECO:0007669"/>
    <property type="project" value="TreeGrafter"/>
</dbReference>
<evidence type="ECO:0000313" key="6">
    <source>
        <dbReference type="EMBL" id="KAK0599088.1"/>
    </source>
</evidence>
<dbReference type="PANTHER" id="PTHR43718">
    <property type="entry name" value="LON PROTEASE"/>
    <property type="match status" value="1"/>
</dbReference>
<accession>A0AA39T0A0</accession>
<keyword evidence="7" id="KW-1185">Reference proteome</keyword>
<dbReference type="InterPro" id="IPR036875">
    <property type="entry name" value="Znf_CCHC_sf"/>
</dbReference>
<comment type="caution">
    <text evidence="6">The sequence shown here is derived from an EMBL/GenBank/DDBJ whole genome shotgun (WGS) entry which is preliminary data.</text>
</comment>
<reference evidence="6" key="1">
    <citation type="journal article" date="2022" name="Plant J.">
        <title>Strategies of tolerance reflected in two North American maple genomes.</title>
        <authorList>
            <person name="McEvoy S.L."/>
            <person name="Sezen U.U."/>
            <person name="Trouern-Trend A."/>
            <person name="McMahon S.M."/>
            <person name="Schaberg P.G."/>
            <person name="Yang J."/>
            <person name="Wegrzyn J.L."/>
            <person name="Swenson N.G."/>
        </authorList>
    </citation>
    <scope>NUCLEOTIDE SEQUENCE</scope>
    <source>
        <strain evidence="6">NS2018</strain>
    </source>
</reference>
<dbReference type="PANTHER" id="PTHR43718:SF2">
    <property type="entry name" value="LON PROTEASE HOMOLOG, MITOCHONDRIAL"/>
    <property type="match status" value="1"/>
</dbReference>
<dbReference type="InterPro" id="IPR001878">
    <property type="entry name" value="Znf_CCHC"/>
</dbReference>
<evidence type="ECO:0000313" key="7">
    <source>
        <dbReference type="Proteomes" id="UP001168877"/>
    </source>
</evidence>
<dbReference type="InterPro" id="IPR027065">
    <property type="entry name" value="Lon_Prtase"/>
</dbReference>
<feature type="domain" description="Lon proteolytic" evidence="5">
    <location>
        <begin position="42"/>
        <end position="171"/>
    </location>
</feature>
<dbReference type="GO" id="GO:0051131">
    <property type="term" value="P:chaperone-mediated protein complex assembly"/>
    <property type="evidence" value="ECO:0007669"/>
    <property type="project" value="TreeGrafter"/>
</dbReference>
<dbReference type="InterPro" id="IPR054722">
    <property type="entry name" value="PolX-like_BBD"/>
</dbReference>
<organism evidence="6 7">
    <name type="scientific">Acer saccharum</name>
    <name type="common">Sugar maple</name>
    <dbReference type="NCBI Taxonomy" id="4024"/>
    <lineage>
        <taxon>Eukaryota</taxon>
        <taxon>Viridiplantae</taxon>
        <taxon>Streptophyta</taxon>
        <taxon>Embryophyta</taxon>
        <taxon>Tracheophyta</taxon>
        <taxon>Spermatophyta</taxon>
        <taxon>Magnoliopsida</taxon>
        <taxon>eudicotyledons</taxon>
        <taxon>Gunneridae</taxon>
        <taxon>Pentapetalae</taxon>
        <taxon>rosids</taxon>
        <taxon>malvids</taxon>
        <taxon>Sapindales</taxon>
        <taxon>Sapindaceae</taxon>
        <taxon>Hippocastanoideae</taxon>
        <taxon>Acereae</taxon>
        <taxon>Acer</taxon>
    </lineage>
</organism>
<dbReference type="AlphaFoldDB" id="A0AA39T0A0"/>
<feature type="region of interest" description="Disordered" evidence="3">
    <location>
        <begin position="310"/>
        <end position="388"/>
    </location>
</feature>
<dbReference type="InterPro" id="IPR020568">
    <property type="entry name" value="Ribosomal_Su5_D2-typ_SF"/>
</dbReference>
<evidence type="ECO:0000256" key="3">
    <source>
        <dbReference type="SAM" id="MobiDB-lite"/>
    </source>
</evidence>
<dbReference type="GO" id="GO:0004176">
    <property type="term" value="F:ATP-dependent peptidase activity"/>
    <property type="evidence" value="ECO:0007669"/>
    <property type="project" value="InterPro"/>
</dbReference>
<comment type="caution">
    <text evidence="2">Lacks conserved residue(s) required for the propagation of feature annotation.</text>
</comment>
<dbReference type="SUPFAM" id="SSF57756">
    <property type="entry name" value="Retrovirus zinc finger-like domains"/>
    <property type="match status" value="1"/>
</dbReference>
<dbReference type="PROSITE" id="PS51786">
    <property type="entry name" value="LON_PROTEOLYTIC"/>
    <property type="match status" value="1"/>
</dbReference>
<evidence type="ECO:0000259" key="4">
    <source>
        <dbReference type="PROSITE" id="PS50158"/>
    </source>
</evidence>
<dbReference type="GO" id="GO:0003697">
    <property type="term" value="F:single-stranded DNA binding"/>
    <property type="evidence" value="ECO:0007669"/>
    <property type="project" value="TreeGrafter"/>
</dbReference>
<dbReference type="Pfam" id="PF05362">
    <property type="entry name" value="Lon_C"/>
    <property type="match status" value="1"/>
</dbReference>
<evidence type="ECO:0000256" key="2">
    <source>
        <dbReference type="PROSITE-ProRule" id="PRU01122"/>
    </source>
</evidence>
<dbReference type="InterPro" id="IPR008269">
    <property type="entry name" value="Lon_proteolytic"/>
</dbReference>
<evidence type="ECO:0000256" key="1">
    <source>
        <dbReference type="PROSITE-ProRule" id="PRU00047"/>
    </source>
</evidence>
<keyword evidence="1" id="KW-0862">Zinc</keyword>
<dbReference type="SUPFAM" id="SSF54211">
    <property type="entry name" value="Ribosomal protein S5 domain 2-like"/>
    <property type="match status" value="1"/>
</dbReference>
<proteinExistence type="predicted"/>
<dbReference type="GO" id="GO:0005524">
    <property type="term" value="F:ATP binding"/>
    <property type="evidence" value="ECO:0007669"/>
    <property type="project" value="InterPro"/>
</dbReference>
<reference evidence="6" key="2">
    <citation type="submission" date="2023-06" db="EMBL/GenBank/DDBJ databases">
        <authorList>
            <person name="Swenson N.G."/>
            <person name="Wegrzyn J.L."/>
            <person name="Mcevoy S.L."/>
        </authorList>
    </citation>
    <scope>NUCLEOTIDE SEQUENCE</scope>
    <source>
        <strain evidence="6">NS2018</strain>
        <tissue evidence="6">Leaf</tissue>
    </source>
</reference>
<dbReference type="PRINTS" id="PR00830">
    <property type="entry name" value="ENDOLAPTASE"/>
</dbReference>
<dbReference type="GO" id="GO:0005759">
    <property type="term" value="C:mitochondrial matrix"/>
    <property type="evidence" value="ECO:0007669"/>
    <property type="project" value="TreeGrafter"/>
</dbReference>
<evidence type="ECO:0008006" key="8">
    <source>
        <dbReference type="Google" id="ProtNLM"/>
    </source>
</evidence>
<sequence>MESEELQDLEAAKNVEKVLIDSSNLVDYVGKLVFHAECLYDQTSVGVVMGLAWTGMGGSTLYIETTQVEQEEGKGALHVTGPLGNVMKESAQIAHTVARATLLEKDPQNTFFANSKLHLHIPARATPKDGPSVGCTMVTSLLSLAMKKFVKKDLAMTGEITLTGRILPTGGGSKFFNGRPRKTGFGYGNGNTGYMERKSGPNVSNKNMNGELADARIGKSFPEKAGKNVVGKAPAVNGSGSRFDVLNEDVNVGSIEKNNGAVSKPLADTSQSNKFVLIDITNQKFNKGAKMNIKKIITKGEIAISGLSNTVGSQGEASCSKSKGSRKGKLQVNEPSVQVESDIPDSEVLQEERLKQDKTESAHLASTSKDKGKKRKNNEAAKGPAQKKQQQDNEGCFFCNKSGHVKKDCTKYHAWRAKKGTFLSLVCSKVNLASVPRNTWWLDSGATTHISVSMQGCLSYRKPSDAERHIFVGDGKSVEVEAIGHFRLLLGTGYYLDLLDTFVVPSFRRNLVSVSLLDKSGYYCSFGNNQFSLSINSNVVGTGSLCVYDNLYLLDTIVSYNETLHVESRGTKRKLSKENSATLWHKRLGHISKTRVERLVSDGILDSLDFTDFDVCIDCIKGKQTKIKKSGVHQMQNEGSNGGHSCEQDLQKQGKSQEDLSVVGSGALALDRRLAAHRINDNNFNGRIPDFIQNWKGLRRLVNAEKFKGVD</sequence>
<dbReference type="InterPro" id="IPR014721">
    <property type="entry name" value="Ribsml_uS5_D2-typ_fold_subgr"/>
</dbReference>
<keyword evidence="1" id="KW-0479">Metal-binding</keyword>
<dbReference type="Gene3D" id="3.30.230.10">
    <property type="match status" value="1"/>
</dbReference>
<name>A0AA39T0A0_ACESA</name>
<dbReference type="InterPro" id="IPR025724">
    <property type="entry name" value="GAG-pre-integrase_dom"/>
</dbReference>
<feature type="compositionally biased region" description="Basic and acidic residues" evidence="3">
    <location>
        <begin position="350"/>
        <end position="361"/>
    </location>
</feature>
<dbReference type="GO" id="GO:0006515">
    <property type="term" value="P:protein quality control for misfolded or incompletely synthesized proteins"/>
    <property type="evidence" value="ECO:0007669"/>
    <property type="project" value="TreeGrafter"/>
</dbReference>
<dbReference type="GO" id="GO:0004252">
    <property type="term" value="F:serine-type endopeptidase activity"/>
    <property type="evidence" value="ECO:0007669"/>
    <property type="project" value="InterPro"/>
</dbReference>
<evidence type="ECO:0000259" key="5">
    <source>
        <dbReference type="PROSITE" id="PS51786"/>
    </source>
</evidence>
<gene>
    <name evidence="6" type="ORF">LWI29_002269</name>
</gene>
<dbReference type="SMART" id="SM00343">
    <property type="entry name" value="ZnF_C2HC"/>
    <property type="match status" value="1"/>
</dbReference>
<dbReference type="Pfam" id="PF13976">
    <property type="entry name" value="gag_pre-integrs"/>
    <property type="match status" value="1"/>
</dbReference>
<keyword evidence="1" id="KW-0863">Zinc-finger</keyword>
<feature type="domain" description="CCHC-type" evidence="4">
    <location>
        <begin position="396"/>
        <end position="411"/>
    </location>
</feature>